<keyword evidence="3" id="KW-1185">Reference proteome</keyword>
<proteinExistence type="predicted"/>
<sequence length="229" mass="25964">MGNCQAAEAATVLIHHPAENKVERIYWSVTASDVMRSNPGHYVAVVVTSPTLMNEKGSPLKQLKLLRPDDTLLIGHVYRLVSFEEVLNEFATKKCVKLGKLLKEGGGLELKKKKKKHKKKTDQETGLVNRNSNPAEDEAKDTNMKHMFNTNTYGIVKLLCPPYGWLIFSDRSYRSPERKVETDFKGGSTAEEEVVVGGGQLYTVFRSLDLHERALQKRRYSLKHTIRQH</sequence>
<dbReference type="PANTHER" id="PTHR33413:SF1">
    <property type="entry name" value="EXPRESSED PROTEIN"/>
    <property type="match status" value="1"/>
</dbReference>
<dbReference type="InterPro" id="IPR025322">
    <property type="entry name" value="PADRE_dom"/>
</dbReference>
<dbReference type="EMBL" id="OU466858">
    <property type="protein sequence ID" value="CAH2043265.1"/>
    <property type="molecule type" value="Genomic_DNA"/>
</dbReference>
<dbReference type="AlphaFoldDB" id="A0AAU9RI10"/>
<name>A0AAU9RI10_THLAR</name>
<organism evidence="2 3">
    <name type="scientific">Thlaspi arvense</name>
    <name type="common">Field penny-cress</name>
    <dbReference type="NCBI Taxonomy" id="13288"/>
    <lineage>
        <taxon>Eukaryota</taxon>
        <taxon>Viridiplantae</taxon>
        <taxon>Streptophyta</taxon>
        <taxon>Embryophyta</taxon>
        <taxon>Tracheophyta</taxon>
        <taxon>Spermatophyta</taxon>
        <taxon>Magnoliopsida</taxon>
        <taxon>eudicotyledons</taxon>
        <taxon>Gunneridae</taxon>
        <taxon>Pentapetalae</taxon>
        <taxon>rosids</taxon>
        <taxon>malvids</taxon>
        <taxon>Brassicales</taxon>
        <taxon>Brassicaceae</taxon>
        <taxon>Thlaspideae</taxon>
        <taxon>Thlaspi</taxon>
    </lineage>
</organism>
<dbReference type="PANTHER" id="PTHR33413">
    <property type="entry name" value="EXPRESSED PROTEIN"/>
    <property type="match status" value="1"/>
</dbReference>
<feature type="compositionally biased region" description="Polar residues" evidence="1">
    <location>
        <begin position="124"/>
        <end position="134"/>
    </location>
</feature>
<dbReference type="Proteomes" id="UP000836841">
    <property type="component" value="Chromosome 2"/>
</dbReference>
<evidence type="ECO:0008006" key="4">
    <source>
        <dbReference type="Google" id="ProtNLM"/>
    </source>
</evidence>
<feature type="region of interest" description="Disordered" evidence="1">
    <location>
        <begin position="110"/>
        <end position="139"/>
    </location>
</feature>
<evidence type="ECO:0000313" key="3">
    <source>
        <dbReference type="Proteomes" id="UP000836841"/>
    </source>
</evidence>
<accession>A0AAU9RI10</accession>
<feature type="compositionally biased region" description="Basic residues" evidence="1">
    <location>
        <begin position="111"/>
        <end position="120"/>
    </location>
</feature>
<evidence type="ECO:0000313" key="2">
    <source>
        <dbReference type="EMBL" id="CAH2043265.1"/>
    </source>
</evidence>
<reference evidence="2 3" key="1">
    <citation type="submission" date="2022-03" db="EMBL/GenBank/DDBJ databases">
        <authorList>
            <person name="Nunn A."/>
            <person name="Chopra R."/>
            <person name="Nunn A."/>
            <person name="Contreras Garrido A."/>
        </authorList>
    </citation>
    <scope>NUCLEOTIDE SEQUENCE [LARGE SCALE GENOMIC DNA]</scope>
</reference>
<dbReference type="Pfam" id="PF14009">
    <property type="entry name" value="PADRE"/>
    <property type="match status" value="1"/>
</dbReference>
<evidence type="ECO:0000256" key="1">
    <source>
        <dbReference type="SAM" id="MobiDB-lite"/>
    </source>
</evidence>
<gene>
    <name evidence="2" type="ORF">TAV2_LOCUS8131</name>
</gene>
<protein>
    <recommendedName>
        <fullName evidence="4">DUF4228 domain protein</fullName>
    </recommendedName>
</protein>
<feature type="non-terminal residue" evidence="2">
    <location>
        <position position="1"/>
    </location>
</feature>